<dbReference type="PRINTS" id="PR00175">
    <property type="entry name" value="NAALASMPORT"/>
</dbReference>
<dbReference type="AlphaFoldDB" id="A0A1E8B0I3"/>
<evidence type="ECO:0000256" key="1">
    <source>
        <dbReference type="ARBA" id="ARBA00004651"/>
    </source>
</evidence>
<evidence type="ECO:0000256" key="7">
    <source>
        <dbReference type="ARBA" id="ARBA00022989"/>
    </source>
</evidence>
<evidence type="ECO:0000256" key="5">
    <source>
        <dbReference type="ARBA" id="ARBA00022692"/>
    </source>
</evidence>
<dbReference type="InterPro" id="IPR001463">
    <property type="entry name" value="Na/Ala_symport"/>
</dbReference>
<feature type="transmembrane region" description="Helical" evidence="9">
    <location>
        <begin position="218"/>
        <end position="237"/>
    </location>
</feature>
<feature type="transmembrane region" description="Helical" evidence="9">
    <location>
        <begin position="186"/>
        <end position="206"/>
    </location>
</feature>
<keyword evidence="3 9" id="KW-0813">Transport</keyword>
<dbReference type="GO" id="GO:0005283">
    <property type="term" value="F:amino acid:sodium symporter activity"/>
    <property type="evidence" value="ECO:0007669"/>
    <property type="project" value="InterPro"/>
</dbReference>
<feature type="transmembrane region" description="Helical" evidence="9">
    <location>
        <begin position="99"/>
        <end position="123"/>
    </location>
</feature>
<evidence type="ECO:0000256" key="8">
    <source>
        <dbReference type="ARBA" id="ARBA00023136"/>
    </source>
</evidence>
<comment type="subcellular location">
    <subcellularLocation>
        <location evidence="1 9">Cell membrane</location>
        <topology evidence="1 9">Multi-pass membrane protein</topology>
    </subcellularLocation>
</comment>
<dbReference type="PANTHER" id="PTHR30330">
    <property type="entry name" value="AGSS FAMILY TRANSPORTER, SODIUM-ALANINE"/>
    <property type="match status" value="1"/>
</dbReference>
<comment type="similarity">
    <text evidence="2 9">Belongs to the alanine or glycine:cation symporter (AGCS) (TC 2.A.25) family.</text>
</comment>
<dbReference type="Pfam" id="PF01235">
    <property type="entry name" value="Na_Ala_symp"/>
    <property type="match status" value="1"/>
</dbReference>
<dbReference type="NCBIfam" id="TIGR00835">
    <property type="entry name" value="agcS"/>
    <property type="match status" value="1"/>
</dbReference>
<name>A0A1E8B0I3_BACMY</name>
<evidence type="ECO:0000256" key="6">
    <source>
        <dbReference type="ARBA" id="ARBA00022847"/>
    </source>
</evidence>
<dbReference type="PATRIC" id="fig|86662.25.peg.5205"/>
<evidence type="ECO:0000256" key="2">
    <source>
        <dbReference type="ARBA" id="ARBA00009261"/>
    </source>
</evidence>
<feature type="transmembrane region" description="Helical" evidence="9">
    <location>
        <begin position="344"/>
        <end position="364"/>
    </location>
</feature>
<dbReference type="FunFam" id="1.20.1740.10:FF:000004">
    <property type="entry name" value="Sodium:alanine symporter family protein"/>
    <property type="match status" value="1"/>
</dbReference>
<accession>A0A1E8B0I3</accession>
<feature type="transmembrane region" description="Helical" evidence="9">
    <location>
        <begin position="385"/>
        <end position="407"/>
    </location>
</feature>
<feature type="transmembrane region" description="Helical" evidence="9">
    <location>
        <begin position="147"/>
        <end position="166"/>
    </location>
</feature>
<keyword evidence="8 9" id="KW-0472">Membrane</keyword>
<dbReference type="GO" id="GO:0005886">
    <property type="term" value="C:plasma membrane"/>
    <property type="evidence" value="ECO:0007669"/>
    <property type="project" value="UniProtKB-SubCell"/>
</dbReference>
<feature type="transmembrane region" description="Helical" evidence="9">
    <location>
        <begin position="413"/>
        <end position="437"/>
    </location>
</feature>
<reference evidence="10 11" key="1">
    <citation type="submission" date="2016-05" db="EMBL/GenBank/DDBJ databases">
        <title>Bacillus thuringiensis and Bacillus weihenstephanensis as novel biocontrol agents of wilt causing Verticillium species.</title>
        <authorList>
            <person name="Hollensteiner J."/>
            <person name="Wemheuer F."/>
            <person name="Harting R."/>
            <person name="Kolarzyk A."/>
            <person name="Diaz-Valerio S."/>
            <person name="Poehlein A."/>
            <person name="Brzuszkiewicz E."/>
            <person name="Nesemann K."/>
            <person name="Braus-Stromeyer S."/>
            <person name="Braus G."/>
            <person name="Daniel R."/>
            <person name="Liesegang H."/>
        </authorList>
    </citation>
    <scope>NUCLEOTIDE SEQUENCE [LARGE SCALE GENOMIC DNA]</scope>
    <source>
        <strain evidence="10 11">GOE8</strain>
    </source>
</reference>
<comment type="caution">
    <text evidence="10">The sequence shown here is derived from an EMBL/GenBank/DDBJ whole genome shotgun (WGS) entry which is preliminary data.</text>
</comment>
<feature type="transmembrane region" description="Helical" evidence="9">
    <location>
        <begin position="15"/>
        <end position="34"/>
    </location>
</feature>
<evidence type="ECO:0000313" key="11">
    <source>
        <dbReference type="Proteomes" id="UP000175706"/>
    </source>
</evidence>
<dbReference type="PANTHER" id="PTHR30330:SF1">
    <property type="entry name" value="AMINO-ACID CARRIER PROTEIN ALST"/>
    <property type="match status" value="1"/>
</dbReference>
<protein>
    <submittedName>
        <fullName evidence="10">Sodium:alanine symporter</fullName>
    </submittedName>
</protein>
<keyword evidence="5 9" id="KW-0812">Transmembrane</keyword>
<sequence>MVDIFSRFLEVTNNILWSYILIAMLIGFGLYFSFKLKFVQISHLGEMIRLIGNGFNRKTKKKDSISPFQAFCLSAAARIGIGNLAGVALAISMGGPGAIFWMWFIAIIGAATSFVECTLAQIYKVKDGSRFRGGPAYYMEKGLNKRWMGVWFSLLITVAYGLIFNSVQANTVTIAFENAFGLERTIVGAVLALLVAVIIFGGIKSISRITEMIVPPMAIVYIGVAIFVVINNFNMLPSIFTEIFNSAFGLDQAIAGGIGAAIKFGIQRGLFATEAGMGSSPNAAATSDVSHPVKQGLVQALGVFVDTFLVCTSTAFIVLCSGLYKGSNLEGIELTQQALSSQIGPWASTFLAIIIFLFAFSSLLGNYYYGETNIAFIKESKTWLMIYRVAVVGMVFFGSIAALQTVWSLADLFMGLMVFTNLIAISFLSKFAYAALVDYIKQKKQGKDPVFLASSIPGLKNTECWDGQDAEENKQAVS</sequence>
<gene>
    <name evidence="10" type="ORF">BWGOE8_50740</name>
</gene>
<proteinExistence type="inferred from homology"/>
<dbReference type="Gene3D" id="1.20.1740.10">
    <property type="entry name" value="Amino acid/polyamine transporter I"/>
    <property type="match status" value="1"/>
</dbReference>
<keyword evidence="7 9" id="KW-1133">Transmembrane helix</keyword>
<dbReference type="EMBL" id="LXLT01000067">
    <property type="protein sequence ID" value="OFD71804.1"/>
    <property type="molecule type" value="Genomic_DNA"/>
</dbReference>
<feature type="transmembrane region" description="Helical" evidence="9">
    <location>
        <begin position="70"/>
        <end position="93"/>
    </location>
</feature>
<evidence type="ECO:0000256" key="3">
    <source>
        <dbReference type="ARBA" id="ARBA00022448"/>
    </source>
</evidence>
<evidence type="ECO:0000256" key="9">
    <source>
        <dbReference type="RuleBase" id="RU363064"/>
    </source>
</evidence>
<dbReference type="RefSeq" id="WP_070145402.1">
    <property type="nucleotide sequence ID" value="NZ_LXLT01000067.1"/>
</dbReference>
<feature type="transmembrane region" description="Helical" evidence="9">
    <location>
        <begin position="243"/>
        <end position="262"/>
    </location>
</feature>
<organism evidence="10 11">
    <name type="scientific">Bacillus mycoides</name>
    <dbReference type="NCBI Taxonomy" id="1405"/>
    <lineage>
        <taxon>Bacteria</taxon>
        <taxon>Bacillati</taxon>
        <taxon>Bacillota</taxon>
        <taxon>Bacilli</taxon>
        <taxon>Bacillales</taxon>
        <taxon>Bacillaceae</taxon>
        <taxon>Bacillus</taxon>
        <taxon>Bacillus cereus group</taxon>
    </lineage>
</organism>
<keyword evidence="6 9" id="KW-0769">Symport</keyword>
<dbReference type="Proteomes" id="UP000175706">
    <property type="component" value="Unassembled WGS sequence"/>
</dbReference>
<evidence type="ECO:0000313" key="10">
    <source>
        <dbReference type="EMBL" id="OFD71804.1"/>
    </source>
</evidence>
<feature type="transmembrane region" description="Helical" evidence="9">
    <location>
        <begin position="300"/>
        <end position="324"/>
    </location>
</feature>
<evidence type="ECO:0000256" key="4">
    <source>
        <dbReference type="ARBA" id="ARBA00022475"/>
    </source>
</evidence>
<keyword evidence="4 9" id="KW-1003">Cell membrane</keyword>